<dbReference type="Gene3D" id="3.40.50.150">
    <property type="entry name" value="Vaccinia Virus protein VP39"/>
    <property type="match status" value="1"/>
</dbReference>
<dbReference type="Pfam" id="PF11316">
    <property type="entry name" value="Rhamno_transf"/>
    <property type="match status" value="1"/>
</dbReference>
<dbReference type="Proteomes" id="UP000315724">
    <property type="component" value="Chromosome"/>
</dbReference>
<accession>A0A517QKJ5</accession>
<evidence type="ECO:0000313" key="2">
    <source>
        <dbReference type="Proteomes" id="UP000315724"/>
    </source>
</evidence>
<keyword evidence="2" id="KW-1185">Reference proteome</keyword>
<dbReference type="AlphaFoldDB" id="A0A517QKJ5"/>
<dbReference type="KEGG" id="tpol:Mal48_14110"/>
<name>A0A517QKJ5_9PLAN</name>
<dbReference type="Pfam" id="PF13578">
    <property type="entry name" value="Methyltransf_24"/>
    <property type="match status" value="1"/>
</dbReference>
<dbReference type="SUPFAM" id="SSF53335">
    <property type="entry name" value="S-adenosyl-L-methionine-dependent methyltransferases"/>
    <property type="match status" value="1"/>
</dbReference>
<evidence type="ECO:0008006" key="3">
    <source>
        <dbReference type="Google" id="ProtNLM"/>
    </source>
</evidence>
<protein>
    <recommendedName>
        <fullName evidence="3">Methyltransferase domain protein</fullName>
    </recommendedName>
</protein>
<gene>
    <name evidence="1" type="ORF">Mal48_14110</name>
</gene>
<dbReference type="EMBL" id="CP036267">
    <property type="protein sequence ID" value="QDT32169.1"/>
    <property type="molecule type" value="Genomic_DNA"/>
</dbReference>
<sequence>MVSPSTPEWVRECSKDWAPAEVVEFESHEGISAFLEREANADRVLCSRIDSDDAVAETYVEELQKSATKDQEWLVFPNGIVWGNGRCCELQGQPQNPFPTLVDIRPFVGPYCVQHNALQDFAPIRRVSNRPAWLIHVHENNILNSPYLLDRGPEVSTSEVAARFHIDRKPEKRMKRVELINTLIERNSFRNYLEIGCAKNKTFNQVQAANKVGVDPISGGTVRKTSDEFFAQSKETFDVIFIDGLHHWEQVLRDVENGLAALSPKGVMILHDCLPSKEVHQLREPSPQSRAWTGDVWKAVVELRGWPHIDVAVLNSDWGLGVILNRPNTAPFTLDKKIEDLDWNWFQLNSQTALRVVDQLDSFCPL</sequence>
<dbReference type="InterPro" id="IPR021466">
    <property type="entry name" value="Put_rhamnosyl_transferase"/>
</dbReference>
<organism evidence="1 2">
    <name type="scientific">Thalassoglobus polymorphus</name>
    <dbReference type="NCBI Taxonomy" id="2527994"/>
    <lineage>
        <taxon>Bacteria</taxon>
        <taxon>Pseudomonadati</taxon>
        <taxon>Planctomycetota</taxon>
        <taxon>Planctomycetia</taxon>
        <taxon>Planctomycetales</taxon>
        <taxon>Planctomycetaceae</taxon>
        <taxon>Thalassoglobus</taxon>
    </lineage>
</organism>
<evidence type="ECO:0000313" key="1">
    <source>
        <dbReference type="EMBL" id="QDT32169.1"/>
    </source>
</evidence>
<dbReference type="InterPro" id="IPR029063">
    <property type="entry name" value="SAM-dependent_MTases_sf"/>
</dbReference>
<reference evidence="1 2" key="1">
    <citation type="submission" date="2019-02" db="EMBL/GenBank/DDBJ databases">
        <title>Deep-cultivation of Planctomycetes and their phenomic and genomic characterization uncovers novel biology.</title>
        <authorList>
            <person name="Wiegand S."/>
            <person name="Jogler M."/>
            <person name="Boedeker C."/>
            <person name="Pinto D."/>
            <person name="Vollmers J."/>
            <person name="Rivas-Marin E."/>
            <person name="Kohn T."/>
            <person name="Peeters S.H."/>
            <person name="Heuer A."/>
            <person name="Rast P."/>
            <person name="Oberbeckmann S."/>
            <person name="Bunk B."/>
            <person name="Jeske O."/>
            <person name="Meyerdierks A."/>
            <person name="Storesund J.E."/>
            <person name="Kallscheuer N."/>
            <person name="Luecker S."/>
            <person name="Lage O.M."/>
            <person name="Pohl T."/>
            <person name="Merkel B.J."/>
            <person name="Hornburger P."/>
            <person name="Mueller R.-W."/>
            <person name="Bruemmer F."/>
            <person name="Labrenz M."/>
            <person name="Spormann A.M."/>
            <person name="Op den Camp H."/>
            <person name="Overmann J."/>
            <person name="Amann R."/>
            <person name="Jetten M.S.M."/>
            <person name="Mascher T."/>
            <person name="Medema M.H."/>
            <person name="Devos D.P."/>
            <person name="Kaster A.-K."/>
            <person name="Ovreas L."/>
            <person name="Rohde M."/>
            <person name="Galperin M.Y."/>
            <person name="Jogler C."/>
        </authorList>
    </citation>
    <scope>NUCLEOTIDE SEQUENCE [LARGE SCALE GENOMIC DNA]</scope>
    <source>
        <strain evidence="1 2">Mal48</strain>
    </source>
</reference>
<proteinExistence type="predicted"/>